<accession>A0AAV4GUB8</accession>
<evidence type="ECO:0000313" key="3">
    <source>
        <dbReference type="Proteomes" id="UP000762676"/>
    </source>
</evidence>
<dbReference type="InterPro" id="IPR016187">
    <property type="entry name" value="CTDL_fold"/>
</dbReference>
<dbReference type="InterPro" id="IPR001304">
    <property type="entry name" value="C-type_lectin-like"/>
</dbReference>
<reference evidence="2 3" key="1">
    <citation type="journal article" date="2021" name="Elife">
        <title>Chloroplast acquisition without the gene transfer in kleptoplastic sea slugs, Plakobranchus ocellatus.</title>
        <authorList>
            <person name="Maeda T."/>
            <person name="Takahashi S."/>
            <person name="Yoshida T."/>
            <person name="Shimamura S."/>
            <person name="Takaki Y."/>
            <person name="Nagai Y."/>
            <person name="Toyoda A."/>
            <person name="Suzuki Y."/>
            <person name="Arimoto A."/>
            <person name="Ishii H."/>
            <person name="Satoh N."/>
            <person name="Nishiyama T."/>
            <person name="Hasebe M."/>
            <person name="Maruyama T."/>
            <person name="Minagawa J."/>
            <person name="Obokata J."/>
            <person name="Shigenobu S."/>
        </authorList>
    </citation>
    <scope>NUCLEOTIDE SEQUENCE [LARGE SCALE GENOMIC DNA]</scope>
</reference>
<dbReference type="InterPro" id="IPR050111">
    <property type="entry name" value="C-type_lectin/snaclec_domain"/>
</dbReference>
<comment type="caution">
    <text evidence="2">The sequence shown here is derived from an EMBL/GenBank/DDBJ whole genome shotgun (WGS) entry which is preliminary data.</text>
</comment>
<gene>
    <name evidence="2" type="ORF">ElyMa_006105700</name>
</gene>
<dbReference type="SUPFAM" id="SSF56436">
    <property type="entry name" value="C-type lectin-like"/>
    <property type="match status" value="1"/>
</dbReference>
<protein>
    <submittedName>
        <fullName evidence="2">Mannose receptor, C type 2</fullName>
    </submittedName>
</protein>
<name>A0AAV4GUB8_9GAST</name>
<proteinExistence type="predicted"/>
<dbReference type="Pfam" id="PF00059">
    <property type="entry name" value="Lectin_C"/>
    <property type="match status" value="1"/>
</dbReference>
<dbReference type="CDD" id="cd00037">
    <property type="entry name" value="CLECT"/>
    <property type="match status" value="1"/>
</dbReference>
<keyword evidence="2" id="KW-0675">Receptor</keyword>
<feature type="domain" description="C-type lectin" evidence="1">
    <location>
        <begin position="19"/>
        <end position="140"/>
    </location>
</feature>
<dbReference type="PROSITE" id="PS50041">
    <property type="entry name" value="C_TYPE_LECTIN_2"/>
    <property type="match status" value="1"/>
</dbReference>
<dbReference type="SMART" id="SM00034">
    <property type="entry name" value="CLECT"/>
    <property type="match status" value="1"/>
</dbReference>
<organism evidence="2 3">
    <name type="scientific">Elysia marginata</name>
    <dbReference type="NCBI Taxonomy" id="1093978"/>
    <lineage>
        <taxon>Eukaryota</taxon>
        <taxon>Metazoa</taxon>
        <taxon>Spiralia</taxon>
        <taxon>Lophotrochozoa</taxon>
        <taxon>Mollusca</taxon>
        <taxon>Gastropoda</taxon>
        <taxon>Heterobranchia</taxon>
        <taxon>Euthyneura</taxon>
        <taxon>Panpulmonata</taxon>
        <taxon>Sacoglossa</taxon>
        <taxon>Placobranchoidea</taxon>
        <taxon>Plakobranchidae</taxon>
        <taxon>Elysia</taxon>
    </lineage>
</organism>
<dbReference type="EMBL" id="BMAT01012252">
    <property type="protein sequence ID" value="GFR88681.1"/>
    <property type="molecule type" value="Genomic_DNA"/>
</dbReference>
<dbReference type="AlphaFoldDB" id="A0AAV4GUB8"/>
<dbReference type="Proteomes" id="UP000762676">
    <property type="component" value="Unassembled WGS sequence"/>
</dbReference>
<dbReference type="PANTHER" id="PTHR22803">
    <property type="entry name" value="MANNOSE, PHOSPHOLIPASE, LECTIN RECEPTOR RELATED"/>
    <property type="match status" value="1"/>
</dbReference>
<dbReference type="InterPro" id="IPR016186">
    <property type="entry name" value="C-type_lectin-like/link_sf"/>
</dbReference>
<sequence>MKIDGADTKCPTGWEYYSPAGTCISMVDSVHHKGTWEEASILCNVFGGKLVKILSDAENAFIWDKVNNYNSSLWIGLSDTKHEQGVFYWNDDLTETQYTAWDSDDPFQSETGCVIINNKSATAAQWTVVDCNNHNNFICEIAADCKVDKNRRQRQCPDPCSANCRGHGDGTACETRTGRCFLGCKSGYMGPLCKTSKTSALSLTLAFLEEPIRYVTIQKFPIAG</sequence>
<keyword evidence="3" id="KW-1185">Reference proteome</keyword>
<evidence type="ECO:0000313" key="2">
    <source>
        <dbReference type="EMBL" id="GFR88681.1"/>
    </source>
</evidence>
<evidence type="ECO:0000259" key="1">
    <source>
        <dbReference type="PROSITE" id="PS50041"/>
    </source>
</evidence>
<dbReference type="Gene3D" id="3.10.100.10">
    <property type="entry name" value="Mannose-Binding Protein A, subunit A"/>
    <property type="match status" value="1"/>
</dbReference>